<reference evidence="1" key="2">
    <citation type="journal article" date="2015" name="Data Brief">
        <title>Shoot transcriptome of the giant reed, Arundo donax.</title>
        <authorList>
            <person name="Barrero R.A."/>
            <person name="Guerrero F.D."/>
            <person name="Moolhuijzen P."/>
            <person name="Goolsby J.A."/>
            <person name="Tidwell J."/>
            <person name="Bellgard S.E."/>
            <person name="Bellgard M.I."/>
        </authorList>
    </citation>
    <scope>NUCLEOTIDE SEQUENCE</scope>
    <source>
        <tissue evidence="1">Shoot tissue taken approximately 20 cm above the soil surface</tissue>
    </source>
</reference>
<organism evidence="1">
    <name type="scientific">Arundo donax</name>
    <name type="common">Giant reed</name>
    <name type="synonym">Donax arundinaceus</name>
    <dbReference type="NCBI Taxonomy" id="35708"/>
    <lineage>
        <taxon>Eukaryota</taxon>
        <taxon>Viridiplantae</taxon>
        <taxon>Streptophyta</taxon>
        <taxon>Embryophyta</taxon>
        <taxon>Tracheophyta</taxon>
        <taxon>Spermatophyta</taxon>
        <taxon>Magnoliopsida</taxon>
        <taxon>Liliopsida</taxon>
        <taxon>Poales</taxon>
        <taxon>Poaceae</taxon>
        <taxon>PACMAD clade</taxon>
        <taxon>Arundinoideae</taxon>
        <taxon>Arundineae</taxon>
        <taxon>Arundo</taxon>
    </lineage>
</organism>
<sequence>MLTMFDSKHQGGYRHGVASVEKILQNLSQKKFLQLLLHPRTKVLSLLSVHQIFLTMFGTIHMMEVRVNQKPLTSILGPGVVGL</sequence>
<reference evidence="1" key="1">
    <citation type="submission" date="2014-09" db="EMBL/GenBank/DDBJ databases">
        <authorList>
            <person name="Magalhaes I.L.F."/>
            <person name="Oliveira U."/>
            <person name="Santos F.R."/>
            <person name="Vidigal T.H.D.A."/>
            <person name="Brescovit A.D."/>
            <person name="Santos A.J."/>
        </authorList>
    </citation>
    <scope>NUCLEOTIDE SEQUENCE</scope>
    <source>
        <tissue evidence="1">Shoot tissue taken approximately 20 cm above the soil surface</tissue>
    </source>
</reference>
<protein>
    <submittedName>
        <fullName evidence="1">Uncharacterized protein</fullName>
    </submittedName>
</protein>
<evidence type="ECO:0000313" key="1">
    <source>
        <dbReference type="EMBL" id="JAD94035.1"/>
    </source>
</evidence>
<dbReference type="EMBL" id="GBRH01203860">
    <property type="protein sequence ID" value="JAD94035.1"/>
    <property type="molecule type" value="Transcribed_RNA"/>
</dbReference>
<dbReference type="AlphaFoldDB" id="A0A0A9E810"/>
<accession>A0A0A9E810</accession>
<name>A0A0A9E810_ARUDO</name>
<proteinExistence type="predicted"/>